<name>B8JEX1_ANAD2</name>
<dbReference type="EMBL" id="CP001359">
    <property type="protein sequence ID" value="ACL66267.1"/>
    <property type="molecule type" value="Genomic_DNA"/>
</dbReference>
<comment type="catalytic activity">
    <reaction evidence="11">
        <text>a fatty acyl-[ACP] + malonyl-[ACP] + H(+) = a 3-oxoacyl-[ACP] + holo-[ACP] + CO2</text>
        <dbReference type="Rhea" id="RHEA:22836"/>
        <dbReference type="Rhea" id="RHEA-COMP:9623"/>
        <dbReference type="Rhea" id="RHEA-COMP:9685"/>
        <dbReference type="Rhea" id="RHEA-COMP:9916"/>
        <dbReference type="Rhea" id="RHEA-COMP:14125"/>
        <dbReference type="ChEBI" id="CHEBI:15378"/>
        <dbReference type="ChEBI" id="CHEBI:16526"/>
        <dbReference type="ChEBI" id="CHEBI:64479"/>
        <dbReference type="ChEBI" id="CHEBI:78449"/>
        <dbReference type="ChEBI" id="CHEBI:78776"/>
        <dbReference type="ChEBI" id="CHEBI:138651"/>
    </reaction>
</comment>
<keyword evidence="10 11" id="KW-0012">Acyltransferase</keyword>
<evidence type="ECO:0000256" key="1">
    <source>
        <dbReference type="ARBA" id="ARBA00005194"/>
    </source>
</evidence>
<dbReference type="InterPro" id="IPR014031">
    <property type="entry name" value="Ketoacyl_synth_C"/>
</dbReference>
<keyword evidence="16" id="KW-1185">Reference proteome</keyword>
<dbReference type="InterPro" id="IPR017568">
    <property type="entry name" value="3-oxoacyl-ACP_synth-2"/>
</dbReference>
<dbReference type="GO" id="GO:0004315">
    <property type="term" value="F:3-oxoacyl-[acyl-carrier-protein] synthase activity"/>
    <property type="evidence" value="ECO:0007669"/>
    <property type="project" value="UniProtKB-UniRule"/>
</dbReference>
<comment type="similarity">
    <text evidence="2 11 13">Belongs to the thiolase-like superfamily. Beta-ketoacyl-ACP synthases family.</text>
</comment>
<dbReference type="Pfam" id="PF02801">
    <property type="entry name" value="Ketoacyl-synt_C"/>
    <property type="match status" value="1"/>
</dbReference>
<feature type="domain" description="Ketosynthase family 3 (KS3)" evidence="14">
    <location>
        <begin position="3"/>
        <end position="412"/>
    </location>
</feature>
<evidence type="ECO:0000256" key="11">
    <source>
        <dbReference type="PIRNR" id="PIRNR000447"/>
    </source>
</evidence>
<dbReference type="KEGG" id="acp:A2cp1_2930"/>
<dbReference type="SMART" id="SM00825">
    <property type="entry name" value="PKS_KS"/>
    <property type="match status" value="1"/>
</dbReference>
<evidence type="ECO:0000256" key="7">
    <source>
        <dbReference type="ARBA" id="ARBA00022832"/>
    </source>
</evidence>
<dbReference type="PROSITE" id="PS00606">
    <property type="entry name" value="KS3_1"/>
    <property type="match status" value="1"/>
</dbReference>
<dbReference type="InterPro" id="IPR018201">
    <property type="entry name" value="Ketoacyl_synth_AS"/>
</dbReference>
<dbReference type="InterPro" id="IPR014030">
    <property type="entry name" value="Ketoacyl_synth_N"/>
</dbReference>
<dbReference type="NCBIfam" id="NF005589">
    <property type="entry name" value="PRK07314.1"/>
    <property type="match status" value="1"/>
</dbReference>
<dbReference type="EC" id="2.3.1.179" evidence="3 11"/>
<dbReference type="NCBIfam" id="TIGR03150">
    <property type="entry name" value="fabF"/>
    <property type="match status" value="1"/>
</dbReference>
<comment type="function">
    <text evidence="11">Involved in the type II fatty acid elongation cycle. Catalyzes the elongation of a wide range of acyl-ACP by the addition of two carbons from malonyl-ACP to an acyl acceptor. Can efficiently catalyze the conversion of palmitoleoyl-ACP (cis-hexadec-9-enoyl-ACP) to cis-vaccenoyl-ACP (cis-octadec-11-enoyl-ACP), an essential step in the thermal regulation of fatty acid composition.</text>
</comment>
<dbReference type="UniPathway" id="UPA00094"/>
<evidence type="ECO:0000256" key="2">
    <source>
        <dbReference type="ARBA" id="ARBA00008467"/>
    </source>
</evidence>
<dbReference type="GO" id="GO:0006633">
    <property type="term" value="P:fatty acid biosynthetic process"/>
    <property type="evidence" value="ECO:0007669"/>
    <property type="project" value="UniProtKB-UniRule"/>
</dbReference>
<evidence type="ECO:0000313" key="16">
    <source>
        <dbReference type="Proteomes" id="UP000007089"/>
    </source>
</evidence>
<proteinExistence type="inferred from homology"/>
<dbReference type="CDD" id="cd00834">
    <property type="entry name" value="KAS_I_II"/>
    <property type="match status" value="1"/>
</dbReference>
<dbReference type="RefSeq" id="WP_012634008.1">
    <property type="nucleotide sequence ID" value="NC_011891.1"/>
</dbReference>
<evidence type="ECO:0000256" key="10">
    <source>
        <dbReference type="ARBA" id="ARBA00023315"/>
    </source>
</evidence>
<dbReference type="InterPro" id="IPR020841">
    <property type="entry name" value="PKS_Beta-ketoAc_synthase_dom"/>
</dbReference>
<evidence type="ECO:0000256" key="12">
    <source>
        <dbReference type="PIRSR" id="PIRSR000447-1"/>
    </source>
</evidence>
<keyword evidence="5 11" id="KW-0444">Lipid biosynthesis</keyword>
<sequence length="413" mass="43093">MSRRRVVVTGLGLVSPVGIGVEESWSALVAGKSGIGPITLFDASTYPTRIAGEVKAFDPTRFMDRKEARRNDRFIQFALAAADMAMKDSGLDMSKEDPVRVGAIVGAGIGGLGTIEDEHKTLLEKGVRKIGPFFIPSLIINLAPGQISMKYGMQGPNFSPVSACATGNHSIGDAMLYIERGLADVIIAGGCEATITPLGIGGFCAARALSERNDAPEKASRPFDKGRDGFVAGEGAGLVVLEEYEHARKRGARIYAELAGYGASADAYHITAPAEGGEGGARAVRMALQDAGVAPEQVGYVNTHGTSTPVGDVAECQGIKRVFGEHAKHGLMVSSTKSMTGHLLGGAGGLEAVVTVLAISRGVLPPTINVEDQDPQCDLDVVPNTAREVRVDVAVSNSFGFGGTNAVVLFKRV</sequence>
<dbReference type="SUPFAM" id="SSF53901">
    <property type="entry name" value="Thiolase-like"/>
    <property type="match status" value="2"/>
</dbReference>
<evidence type="ECO:0000256" key="9">
    <source>
        <dbReference type="ARBA" id="ARBA00023160"/>
    </source>
</evidence>
<dbReference type="PANTHER" id="PTHR11712:SF336">
    <property type="entry name" value="3-OXOACYL-[ACYL-CARRIER-PROTEIN] SYNTHASE, MITOCHONDRIAL"/>
    <property type="match status" value="1"/>
</dbReference>
<dbReference type="InterPro" id="IPR000794">
    <property type="entry name" value="Beta-ketoacyl_synthase"/>
</dbReference>
<dbReference type="Proteomes" id="UP000007089">
    <property type="component" value="Chromosome"/>
</dbReference>
<gene>
    <name evidence="15" type="ordered locus">A2cp1_2930</name>
</gene>
<reference evidence="15" key="1">
    <citation type="submission" date="2009-01" db="EMBL/GenBank/DDBJ databases">
        <title>Complete sequence of Anaeromyxobacter dehalogenans 2CP-1.</title>
        <authorList>
            <consortium name="US DOE Joint Genome Institute"/>
            <person name="Lucas S."/>
            <person name="Copeland A."/>
            <person name="Lapidus A."/>
            <person name="Glavina del Rio T."/>
            <person name="Dalin E."/>
            <person name="Tice H."/>
            <person name="Bruce D."/>
            <person name="Goodwin L."/>
            <person name="Pitluck S."/>
            <person name="Saunders E."/>
            <person name="Brettin T."/>
            <person name="Detter J.C."/>
            <person name="Han C."/>
            <person name="Larimer F."/>
            <person name="Land M."/>
            <person name="Hauser L."/>
            <person name="Kyrpides N."/>
            <person name="Ovchinnikova G."/>
            <person name="Beliaev A.S."/>
            <person name="Richardson P."/>
        </authorList>
    </citation>
    <scope>NUCLEOTIDE SEQUENCE</scope>
    <source>
        <strain evidence="15">2CP-1</strain>
    </source>
</reference>
<comment type="pathway">
    <text evidence="1 11">Lipid metabolism; fatty acid biosynthesis.</text>
</comment>
<evidence type="ECO:0000259" key="14">
    <source>
        <dbReference type="PROSITE" id="PS52004"/>
    </source>
</evidence>
<dbReference type="FunFam" id="3.40.47.10:FF:000009">
    <property type="entry name" value="3-oxoacyl-[acyl-carrier-protein] synthase 2"/>
    <property type="match status" value="1"/>
</dbReference>
<feature type="active site" description="For beta-ketoacyl synthase activity" evidence="12">
    <location>
        <position position="164"/>
    </location>
</feature>
<evidence type="ECO:0000256" key="3">
    <source>
        <dbReference type="ARBA" id="ARBA00012356"/>
    </source>
</evidence>
<dbReference type="GO" id="GO:0005829">
    <property type="term" value="C:cytosol"/>
    <property type="evidence" value="ECO:0007669"/>
    <property type="project" value="TreeGrafter"/>
</dbReference>
<keyword evidence="7" id="KW-0276">Fatty acid metabolism</keyword>
<dbReference type="NCBIfam" id="NF004970">
    <property type="entry name" value="PRK06333.1"/>
    <property type="match status" value="1"/>
</dbReference>
<organism evidence="15 16">
    <name type="scientific">Anaeromyxobacter dehalogenans (strain ATCC BAA-258 / DSM 21875 / 2CP-1)</name>
    <dbReference type="NCBI Taxonomy" id="455488"/>
    <lineage>
        <taxon>Bacteria</taxon>
        <taxon>Pseudomonadati</taxon>
        <taxon>Myxococcota</taxon>
        <taxon>Myxococcia</taxon>
        <taxon>Myxococcales</taxon>
        <taxon>Cystobacterineae</taxon>
        <taxon>Anaeromyxobacteraceae</taxon>
        <taxon>Anaeromyxobacter</taxon>
    </lineage>
</organism>
<keyword evidence="6 11" id="KW-0808">Transferase</keyword>
<protein>
    <recommendedName>
        <fullName evidence="4 11">3-oxoacyl-[acyl-carrier-protein] synthase 2</fullName>
        <ecNumber evidence="3 11">2.3.1.179</ecNumber>
    </recommendedName>
</protein>
<evidence type="ECO:0000256" key="4">
    <source>
        <dbReference type="ARBA" id="ARBA00014657"/>
    </source>
</evidence>
<comment type="catalytic activity">
    <reaction evidence="11">
        <text>(9Z)-hexadecenoyl-[ACP] + malonyl-[ACP] + H(+) = 3-oxo-(11Z)-octadecenoyl-[ACP] + holo-[ACP] + CO2</text>
        <dbReference type="Rhea" id="RHEA:55040"/>
        <dbReference type="Rhea" id="RHEA-COMP:9623"/>
        <dbReference type="Rhea" id="RHEA-COMP:9685"/>
        <dbReference type="Rhea" id="RHEA-COMP:10800"/>
        <dbReference type="Rhea" id="RHEA-COMP:14074"/>
        <dbReference type="ChEBI" id="CHEBI:15378"/>
        <dbReference type="ChEBI" id="CHEBI:16526"/>
        <dbReference type="ChEBI" id="CHEBI:64479"/>
        <dbReference type="ChEBI" id="CHEBI:78449"/>
        <dbReference type="ChEBI" id="CHEBI:83989"/>
        <dbReference type="ChEBI" id="CHEBI:138538"/>
        <dbReference type="EC" id="2.3.1.179"/>
    </reaction>
</comment>
<dbReference type="HOGENOM" id="CLU_000022_69_2_7"/>
<keyword evidence="8" id="KW-0443">Lipid metabolism</keyword>
<accession>B8JEX1</accession>
<dbReference type="AlphaFoldDB" id="B8JEX1"/>
<dbReference type="PANTHER" id="PTHR11712">
    <property type="entry name" value="POLYKETIDE SYNTHASE-RELATED"/>
    <property type="match status" value="1"/>
</dbReference>
<dbReference type="PIRSF" id="PIRSF000447">
    <property type="entry name" value="KAS_II"/>
    <property type="match status" value="1"/>
</dbReference>
<evidence type="ECO:0000256" key="8">
    <source>
        <dbReference type="ARBA" id="ARBA00023098"/>
    </source>
</evidence>
<evidence type="ECO:0000256" key="6">
    <source>
        <dbReference type="ARBA" id="ARBA00022679"/>
    </source>
</evidence>
<evidence type="ECO:0000256" key="5">
    <source>
        <dbReference type="ARBA" id="ARBA00022516"/>
    </source>
</evidence>
<dbReference type="Gene3D" id="3.40.47.10">
    <property type="match status" value="1"/>
</dbReference>
<evidence type="ECO:0000256" key="13">
    <source>
        <dbReference type="RuleBase" id="RU003694"/>
    </source>
</evidence>
<evidence type="ECO:0000313" key="15">
    <source>
        <dbReference type="EMBL" id="ACL66267.1"/>
    </source>
</evidence>
<keyword evidence="9 11" id="KW-0275">Fatty acid biosynthesis</keyword>
<dbReference type="PROSITE" id="PS52004">
    <property type="entry name" value="KS3_2"/>
    <property type="match status" value="1"/>
</dbReference>
<dbReference type="Pfam" id="PF00109">
    <property type="entry name" value="ketoacyl-synt"/>
    <property type="match status" value="1"/>
</dbReference>
<dbReference type="InterPro" id="IPR016039">
    <property type="entry name" value="Thiolase-like"/>
</dbReference>